<dbReference type="SUPFAM" id="SSF103657">
    <property type="entry name" value="BAR/IMD domain-like"/>
    <property type="match status" value="1"/>
</dbReference>
<feature type="region of interest" description="Disordered" evidence="7">
    <location>
        <begin position="1"/>
        <end position="32"/>
    </location>
</feature>
<dbReference type="GO" id="GO:0005829">
    <property type="term" value="C:cytosol"/>
    <property type="evidence" value="ECO:0007669"/>
    <property type="project" value="UniProtKB-ARBA"/>
</dbReference>
<feature type="compositionally biased region" description="Low complexity" evidence="7">
    <location>
        <begin position="23"/>
        <end position="32"/>
    </location>
</feature>
<dbReference type="OrthoDB" id="9994780at2759"/>
<dbReference type="InterPro" id="IPR010504">
    <property type="entry name" value="AH_dom"/>
</dbReference>
<keyword evidence="6" id="KW-0175">Coiled coil</keyword>
<dbReference type="Gene3D" id="1.20.1270.60">
    <property type="entry name" value="Arfaptin homology (AH) domain/BAR domain"/>
    <property type="match status" value="1"/>
</dbReference>
<evidence type="ECO:0000256" key="1">
    <source>
        <dbReference type="ARBA" id="ARBA00004394"/>
    </source>
</evidence>
<evidence type="ECO:0000256" key="3">
    <source>
        <dbReference type="ARBA" id="ARBA00022553"/>
    </source>
</evidence>
<proteinExistence type="predicted"/>
<keyword evidence="5" id="KW-0472">Membrane</keyword>
<keyword evidence="4" id="KW-0333">Golgi apparatus</keyword>
<name>A0A1W4W941_AGRPL</name>
<dbReference type="CDD" id="cd07660">
    <property type="entry name" value="BAR_Arfaptin"/>
    <property type="match status" value="1"/>
</dbReference>
<accession>A0A1W4W941</accession>
<dbReference type="RefSeq" id="XP_025835599.1">
    <property type="nucleotide sequence ID" value="XM_025979814.1"/>
</dbReference>
<dbReference type="FunFam" id="1.20.1270.60:FF:000003">
    <property type="entry name" value="arfaptin-2 isoform X1"/>
    <property type="match status" value="1"/>
</dbReference>
<evidence type="ECO:0000256" key="7">
    <source>
        <dbReference type="SAM" id="MobiDB-lite"/>
    </source>
</evidence>
<organism evidence="9 10">
    <name type="scientific">Agrilus planipennis</name>
    <name type="common">Emerald ash borer</name>
    <name type="synonym">Agrilus marcopoli</name>
    <dbReference type="NCBI Taxonomy" id="224129"/>
    <lineage>
        <taxon>Eukaryota</taxon>
        <taxon>Metazoa</taxon>
        <taxon>Ecdysozoa</taxon>
        <taxon>Arthropoda</taxon>
        <taxon>Hexapoda</taxon>
        <taxon>Insecta</taxon>
        <taxon>Pterygota</taxon>
        <taxon>Neoptera</taxon>
        <taxon>Endopterygota</taxon>
        <taxon>Coleoptera</taxon>
        <taxon>Polyphaga</taxon>
        <taxon>Elateriformia</taxon>
        <taxon>Buprestoidea</taxon>
        <taxon>Buprestidae</taxon>
        <taxon>Agrilinae</taxon>
        <taxon>Agrilus</taxon>
    </lineage>
</organism>
<evidence type="ECO:0000256" key="2">
    <source>
        <dbReference type="ARBA" id="ARBA00004601"/>
    </source>
</evidence>
<evidence type="ECO:0000313" key="12">
    <source>
        <dbReference type="RefSeq" id="XP_025835597.1"/>
    </source>
</evidence>
<evidence type="ECO:0000259" key="8">
    <source>
        <dbReference type="PROSITE" id="PS50870"/>
    </source>
</evidence>
<comment type="subcellular location">
    <subcellularLocation>
        <location evidence="1">Golgi apparatus membrane</location>
    </subcellularLocation>
    <subcellularLocation>
        <location evidence="2">Golgi apparatus</location>
        <location evidence="2">trans-Golgi network</location>
    </subcellularLocation>
</comment>
<dbReference type="SMART" id="SM01015">
    <property type="entry name" value="Arfaptin"/>
    <property type="match status" value="1"/>
</dbReference>
<dbReference type="PANTHER" id="PTHR12141:SF5">
    <property type="entry name" value="ARFAPTIN"/>
    <property type="match status" value="1"/>
</dbReference>
<dbReference type="STRING" id="224129.A0A1W4W941"/>
<dbReference type="InterPro" id="IPR030798">
    <property type="entry name" value="Arfaptin_fam"/>
</dbReference>
<dbReference type="AlphaFoldDB" id="A0A1W4W941"/>
<dbReference type="PANTHER" id="PTHR12141">
    <property type="entry name" value="ARFAPTIN-RELATED"/>
    <property type="match status" value="1"/>
</dbReference>
<feature type="coiled-coil region" evidence="6">
    <location>
        <begin position="215"/>
        <end position="262"/>
    </location>
</feature>
<dbReference type="GO" id="GO:0019904">
    <property type="term" value="F:protein domain specific binding"/>
    <property type="evidence" value="ECO:0007669"/>
    <property type="project" value="InterPro"/>
</dbReference>
<dbReference type="RefSeq" id="XP_018320580.1">
    <property type="nucleotide sequence ID" value="XM_018465078.2"/>
</dbReference>
<evidence type="ECO:0000313" key="13">
    <source>
        <dbReference type="RefSeq" id="XP_025835598.1"/>
    </source>
</evidence>
<evidence type="ECO:0000313" key="9">
    <source>
        <dbReference type="Proteomes" id="UP000192223"/>
    </source>
</evidence>
<dbReference type="GO" id="GO:0006886">
    <property type="term" value="P:intracellular protein transport"/>
    <property type="evidence" value="ECO:0007669"/>
    <property type="project" value="TreeGrafter"/>
</dbReference>
<dbReference type="GO" id="GO:0032588">
    <property type="term" value="C:trans-Golgi network membrane"/>
    <property type="evidence" value="ECO:0007669"/>
    <property type="project" value="UniProtKB-ARBA"/>
</dbReference>
<dbReference type="InterPro" id="IPR027267">
    <property type="entry name" value="AH/BAR_dom_sf"/>
</dbReference>
<evidence type="ECO:0000313" key="11">
    <source>
        <dbReference type="RefSeq" id="XP_018320580.1"/>
    </source>
</evidence>
<dbReference type="KEGG" id="apln:108733778"/>
<reference evidence="10 11" key="1">
    <citation type="submission" date="2025-04" db="UniProtKB">
        <authorList>
            <consortium name="RefSeq"/>
        </authorList>
    </citation>
    <scope>IDENTIFICATION</scope>
    <source>
        <tissue evidence="10 11">Entire body</tissue>
    </source>
</reference>
<evidence type="ECO:0000256" key="6">
    <source>
        <dbReference type="SAM" id="Coils"/>
    </source>
</evidence>
<evidence type="ECO:0000313" key="14">
    <source>
        <dbReference type="RefSeq" id="XP_025835599.1"/>
    </source>
</evidence>
<dbReference type="PROSITE" id="PS50870">
    <property type="entry name" value="AH"/>
    <property type="match status" value="1"/>
</dbReference>
<dbReference type="KEGG" id="apln:112906131"/>
<dbReference type="Proteomes" id="UP000192223">
    <property type="component" value="Unplaced"/>
</dbReference>
<evidence type="ECO:0000313" key="10">
    <source>
        <dbReference type="RefSeq" id="XP_018320579.1"/>
    </source>
</evidence>
<protein>
    <submittedName>
        <fullName evidence="10 11 12 13">Arfaptin-2</fullName>
    </submittedName>
</protein>
<dbReference type="RefSeq" id="XP_018320579.1">
    <property type="nucleotide sequence ID" value="XM_018465077.2"/>
</dbReference>
<dbReference type="GO" id="GO:0000139">
    <property type="term" value="C:Golgi membrane"/>
    <property type="evidence" value="ECO:0007669"/>
    <property type="project" value="UniProtKB-SubCell"/>
</dbReference>
<dbReference type="RefSeq" id="XP_025835598.1">
    <property type="nucleotide sequence ID" value="XM_025979813.1"/>
</dbReference>
<sequence length="324" mass="36826">MSQMKSSSSERTSIHDMLKETSSNDNKNNVVSSVETKSVCPYSRSVPSNLNTCTSSPAILTPTTPSQNNDAAILKTSSKIENLKNWSISTYKCTKQLMFEKLGKSSRTVDAELEAQIEQLRDTQRKYSNILRLSRALTTHFYHVVQTQHALGEAFSDLAQKSPELQEEFLYNSETQRNLTKNGETLLGALNFFTSSMNTLCNKTMEDTLQSIRQYEAARIEYDAYRTDLEALTTKIDGSADLDDAQKNFEVHRQNFMKLRSEVAIKMKFLDENRIKVMHKQLLLFHNAVSAYFSGNQTALEATLKQFNIKVKTPNSSFPSWLEH</sequence>
<dbReference type="RefSeq" id="XP_025835597.1">
    <property type="nucleotide sequence ID" value="XM_025979812.1"/>
</dbReference>
<keyword evidence="9" id="KW-1185">Reference proteome</keyword>
<keyword evidence="3" id="KW-0597">Phosphoprotein</keyword>
<evidence type="ECO:0000313" key="15">
    <source>
        <dbReference type="RefSeq" id="XP_025835600.1"/>
    </source>
</evidence>
<evidence type="ECO:0000256" key="4">
    <source>
        <dbReference type="ARBA" id="ARBA00023034"/>
    </source>
</evidence>
<dbReference type="GO" id="GO:0070273">
    <property type="term" value="F:phosphatidylinositol-4-phosphate binding"/>
    <property type="evidence" value="ECO:0007669"/>
    <property type="project" value="UniProtKB-ARBA"/>
</dbReference>
<gene>
    <name evidence="10 11 15" type="primary">LOC108733778</name>
    <name evidence="12 13 14" type="synonym">LOC112906131</name>
</gene>
<dbReference type="GO" id="GO:0034315">
    <property type="term" value="P:regulation of Arp2/3 complex-mediated actin nucleation"/>
    <property type="evidence" value="ECO:0007669"/>
    <property type="project" value="TreeGrafter"/>
</dbReference>
<dbReference type="RefSeq" id="XP_025835600.1">
    <property type="nucleotide sequence ID" value="XM_025979815.1"/>
</dbReference>
<dbReference type="Pfam" id="PF06456">
    <property type="entry name" value="Arfaptin"/>
    <property type="match status" value="1"/>
</dbReference>
<dbReference type="GeneID" id="108733778"/>
<evidence type="ECO:0000256" key="5">
    <source>
        <dbReference type="ARBA" id="ARBA00023136"/>
    </source>
</evidence>
<feature type="domain" description="AH" evidence="8">
    <location>
        <begin position="108"/>
        <end position="305"/>
    </location>
</feature>
<feature type="compositionally biased region" description="Polar residues" evidence="7">
    <location>
        <begin position="1"/>
        <end position="11"/>
    </location>
</feature>